<name>A0ABV6STR6_9GAMM</name>
<evidence type="ECO:0008006" key="4">
    <source>
        <dbReference type="Google" id="ProtNLM"/>
    </source>
</evidence>
<feature type="transmembrane region" description="Helical" evidence="1">
    <location>
        <begin position="43"/>
        <end position="63"/>
    </location>
</feature>
<proteinExistence type="predicted"/>
<reference evidence="2 3" key="1">
    <citation type="submission" date="2024-09" db="EMBL/GenBank/DDBJ databases">
        <authorList>
            <person name="Sun Q."/>
            <person name="Mori K."/>
        </authorList>
    </citation>
    <scope>NUCLEOTIDE SEQUENCE [LARGE SCALE GENOMIC DNA]</scope>
    <source>
        <strain evidence="2 3">KCTC 52403</strain>
    </source>
</reference>
<protein>
    <recommendedName>
        <fullName evidence="4">DUF805 domain-containing protein</fullName>
    </recommendedName>
</protein>
<evidence type="ECO:0000313" key="3">
    <source>
        <dbReference type="Proteomes" id="UP001589898"/>
    </source>
</evidence>
<organism evidence="2 3">
    <name type="scientific">Luteimonas padinae</name>
    <dbReference type="NCBI Taxonomy" id="1714359"/>
    <lineage>
        <taxon>Bacteria</taxon>
        <taxon>Pseudomonadati</taxon>
        <taxon>Pseudomonadota</taxon>
        <taxon>Gammaproteobacteria</taxon>
        <taxon>Lysobacterales</taxon>
        <taxon>Lysobacteraceae</taxon>
        <taxon>Luteimonas</taxon>
    </lineage>
</organism>
<dbReference type="Proteomes" id="UP001589898">
    <property type="component" value="Unassembled WGS sequence"/>
</dbReference>
<dbReference type="RefSeq" id="WP_386659186.1">
    <property type="nucleotide sequence ID" value="NZ_JBHLTF010000007.1"/>
</dbReference>
<accession>A0ABV6STR6</accession>
<evidence type="ECO:0000313" key="2">
    <source>
        <dbReference type="EMBL" id="MFC0716807.1"/>
    </source>
</evidence>
<keyword evidence="1" id="KW-0472">Membrane</keyword>
<feature type="transmembrane region" description="Helical" evidence="1">
    <location>
        <begin position="75"/>
        <end position="93"/>
    </location>
</feature>
<sequence length="134" mass="14607">MDASLIPKLIKQRRRLLQSYLVHVAWFAAMIITALAHSSRAVVASSIFLALITVPPVITYAAAVHRTCRAIDPTAKTIGFVPMIIMTVLFTPFESGLVVPAKNLLVSGKLLRERQAAAVRPNESFKPTSLRDAA</sequence>
<dbReference type="EMBL" id="JBHLTF010000007">
    <property type="protein sequence ID" value="MFC0716807.1"/>
    <property type="molecule type" value="Genomic_DNA"/>
</dbReference>
<comment type="caution">
    <text evidence="2">The sequence shown here is derived from an EMBL/GenBank/DDBJ whole genome shotgun (WGS) entry which is preliminary data.</text>
</comment>
<evidence type="ECO:0000256" key="1">
    <source>
        <dbReference type="SAM" id="Phobius"/>
    </source>
</evidence>
<feature type="transmembrane region" description="Helical" evidence="1">
    <location>
        <begin position="20"/>
        <end position="37"/>
    </location>
</feature>
<keyword evidence="1" id="KW-0812">Transmembrane</keyword>
<gene>
    <name evidence="2" type="ORF">ACFFFU_03375</name>
</gene>
<keyword evidence="3" id="KW-1185">Reference proteome</keyword>
<keyword evidence="1" id="KW-1133">Transmembrane helix</keyword>